<keyword evidence="3" id="KW-1185">Reference proteome</keyword>
<proteinExistence type="predicted"/>
<keyword evidence="1" id="KW-0812">Transmembrane</keyword>
<dbReference type="PATRIC" id="fig|1121318.3.peg.2606"/>
<evidence type="ECO:0000313" key="3">
    <source>
        <dbReference type="Proteomes" id="UP000037043"/>
    </source>
</evidence>
<comment type="caution">
    <text evidence="2">The sequence shown here is derived from an EMBL/GenBank/DDBJ whole genome shotgun (WGS) entry which is preliminary data.</text>
</comment>
<feature type="transmembrane region" description="Helical" evidence="1">
    <location>
        <begin position="63"/>
        <end position="84"/>
    </location>
</feature>
<name>A0A0L6Z7S6_9CLOT</name>
<protein>
    <submittedName>
        <fullName evidence="2">Uncharacterized protein</fullName>
    </submittedName>
</protein>
<evidence type="ECO:0000313" key="2">
    <source>
        <dbReference type="EMBL" id="KOA19021.1"/>
    </source>
</evidence>
<keyword evidence="1" id="KW-1133">Transmembrane helix</keyword>
<dbReference type="Proteomes" id="UP000037043">
    <property type="component" value="Unassembled WGS sequence"/>
</dbReference>
<keyword evidence="1" id="KW-0472">Membrane</keyword>
<accession>A0A0L6Z7S6</accession>
<gene>
    <name evidence="2" type="ORF">CLHOM_25940</name>
</gene>
<dbReference type="STRING" id="36844.SAMN04488501_1348"/>
<feature type="transmembrane region" description="Helical" evidence="1">
    <location>
        <begin position="6"/>
        <end position="24"/>
    </location>
</feature>
<sequence length="88" mass="9828">METWEFYFMMGTGIYLTLLGGLMYKGHKKYASSAVGIYNIIMGILSIIAGIIGKNIGTIGEKIFFSFMVLLMVSFIGFSILNLLTKKR</sequence>
<feature type="transmembrane region" description="Helical" evidence="1">
    <location>
        <begin position="36"/>
        <end position="57"/>
    </location>
</feature>
<reference evidence="3" key="1">
    <citation type="submission" date="2015-08" db="EMBL/GenBank/DDBJ databases">
        <title>Genome sequence of the strict anaerobe Clostridium homopropionicum LuHBu1 (DSM 5847T).</title>
        <authorList>
            <person name="Poehlein A."/>
            <person name="Beck M."/>
            <person name="Schiel-Bengelsdorf B."/>
            <person name="Bengelsdorf F.R."/>
            <person name="Daniel R."/>
            <person name="Duerre P."/>
        </authorList>
    </citation>
    <scope>NUCLEOTIDE SEQUENCE [LARGE SCALE GENOMIC DNA]</scope>
    <source>
        <strain evidence="3">DSM 5847</strain>
    </source>
</reference>
<organism evidence="2 3">
    <name type="scientific">Clostridium homopropionicum DSM 5847</name>
    <dbReference type="NCBI Taxonomy" id="1121318"/>
    <lineage>
        <taxon>Bacteria</taxon>
        <taxon>Bacillati</taxon>
        <taxon>Bacillota</taxon>
        <taxon>Clostridia</taxon>
        <taxon>Eubacteriales</taxon>
        <taxon>Clostridiaceae</taxon>
        <taxon>Clostridium</taxon>
    </lineage>
</organism>
<dbReference type="EMBL" id="LHUR01000030">
    <property type="protein sequence ID" value="KOA19021.1"/>
    <property type="molecule type" value="Genomic_DNA"/>
</dbReference>
<dbReference type="RefSeq" id="WP_052222086.1">
    <property type="nucleotide sequence ID" value="NZ_LHUR01000030.1"/>
</dbReference>
<dbReference type="AlphaFoldDB" id="A0A0L6Z7S6"/>
<evidence type="ECO:0000256" key="1">
    <source>
        <dbReference type="SAM" id="Phobius"/>
    </source>
</evidence>